<sequence>MALQPLRPAPASRASGRLAKFAVWPALAAALRPPRPRANPEAGGGRAGQERDRGRRRSSSRSAPLPARTRKSQLRFARSPRGAHGPDWTPRSLPVKQPSRPSQPGHGGRLTGCFERAGNGALKSSDRKEYMQIRAAVH</sequence>
<name>A0AAV7RW09_PLEWA</name>
<dbReference type="AlphaFoldDB" id="A0AAV7RW09"/>
<feature type="region of interest" description="Disordered" evidence="1">
    <location>
        <begin position="28"/>
        <end position="126"/>
    </location>
</feature>
<evidence type="ECO:0000313" key="3">
    <source>
        <dbReference type="Proteomes" id="UP001066276"/>
    </source>
</evidence>
<dbReference type="EMBL" id="JANPWB010000009">
    <property type="protein sequence ID" value="KAJ1156128.1"/>
    <property type="molecule type" value="Genomic_DNA"/>
</dbReference>
<gene>
    <name evidence="2" type="ORF">NDU88_008852</name>
</gene>
<evidence type="ECO:0000313" key="2">
    <source>
        <dbReference type="EMBL" id="KAJ1156128.1"/>
    </source>
</evidence>
<dbReference type="Proteomes" id="UP001066276">
    <property type="component" value="Chromosome 5"/>
</dbReference>
<organism evidence="2 3">
    <name type="scientific">Pleurodeles waltl</name>
    <name type="common">Iberian ribbed newt</name>
    <dbReference type="NCBI Taxonomy" id="8319"/>
    <lineage>
        <taxon>Eukaryota</taxon>
        <taxon>Metazoa</taxon>
        <taxon>Chordata</taxon>
        <taxon>Craniata</taxon>
        <taxon>Vertebrata</taxon>
        <taxon>Euteleostomi</taxon>
        <taxon>Amphibia</taxon>
        <taxon>Batrachia</taxon>
        <taxon>Caudata</taxon>
        <taxon>Salamandroidea</taxon>
        <taxon>Salamandridae</taxon>
        <taxon>Pleurodelinae</taxon>
        <taxon>Pleurodeles</taxon>
    </lineage>
</organism>
<proteinExistence type="predicted"/>
<accession>A0AAV7RW09</accession>
<evidence type="ECO:0000256" key="1">
    <source>
        <dbReference type="SAM" id="MobiDB-lite"/>
    </source>
</evidence>
<comment type="caution">
    <text evidence="2">The sequence shown here is derived from an EMBL/GenBank/DDBJ whole genome shotgun (WGS) entry which is preliminary data.</text>
</comment>
<reference evidence="2" key="1">
    <citation type="journal article" date="2022" name="bioRxiv">
        <title>Sequencing and chromosome-scale assembly of the giantPleurodeles waltlgenome.</title>
        <authorList>
            <person name="Brown T."/>
            <person name="Elewa A."/>
            <person name="Iarovenko S."/>
            <person name="Subramanian E."/>
            <person name="Araus A.J."/>
            <person name="Petzold A."/>
            <person name="Susuki M."/>
            <person name="Suzuki K.-i.T."/>
            <person name="Hayashi T."/>
            <person name="Toyoda A."/>
            <person name="Oliveira C."/>
            <person name="Osipova E."/>
            <person name="Leigh N.D."/>
            <person name="Simon A."/>
            <person name="Yun M.H."/>
        </authorList>
    </citation>
    <scope>NUCLEOTIDE SEQUENCE</scope>
    <source>
        <strain evidence="2">20211129_DDA</strain>
        <tissue evidence="2">Liver</tissue>
    </source>
</reference>
<protein>
    <submittedName>
        <fullName evidence="2">Uncharacterized protein</fullName>
    </submittedName>
</protein>
<keyword evidence="3" id="KW-1185">Reference proteome</keyword>